<organism evidence="1 2">
    <name type="scientific">Vaccinium darrowii</name>
    <dbReference type="NCBI Taxonomy" id="229202"/>
    <lineage>
        <taxon>Eukaryota</taxon>
        <taxon>Viridiplantae</taxon>
        <taxon>Streptophyta</taxon>
        <taxon>Embryophyta</taxon>
        <taxon>Tracheophyta</taxon>
        <taxon>Spermatophyta</taxon>
        <taxon>Magnoliopsida</taxon>
        <taxon>eudicotyledons</taxon>
        <taxon>Gunneridae</taxon>
        <taxon>Pentapetalae</taxon>
        <taxon>asterids</taxon>
        <taxon>Ericales</taxon>
        <taxon>Ericaceae</taxon>
        <taxon>Vaccinioideae</taxon>
        <taxon>Vaccinieae</taxon>
        <taxon>Vaccinium</taxon>
    </lineage>
</organism>
<evidence type="ECO:0000313" key="1">
    <source>
        <dbReference type="EMBL" id="KAH7840536.1"/>
    </source>
</evidence>
<evidence type="ECO:0000313" key="2">
    <source>
        <dbReference type="Proteomes" id="UP000828048"/>
    </source>
</evidence>
<name>A0ACB7XIH9_9ERIC</name>
<accession>A0ACB7XIH9</accession>
<sequence length="1822" mass="200968">MPVGARCLTVLGEFKPFGLIAEAVDGKPPDGVVSKYNYFLFDPEIARQRDGAEDHFDAATSIGRGDHELFIRGNRIIWTTGSRVYKRFTLPSTVIMACWSRMGSMSEAFLCVLQIDSLAVYDISGEVMSVPLSRTITSIWPLPFGLLLQQAVEGSSQTYAPFSSSSPLLSARDISRPKKEVGYSPQHNFGIACASDHSTMGYGAPVSSHLILKDPLEEPQSMYVEERGKLNMMKEFDERTIWTSDCVPLMASYNKGKMQHSLWVAEATGSNLEDANSKLSDVVPAGVLPKQFSFRKIWQGKGAQTAASKVFLATDDDAAPIICFLLKEQKKLLSLRLQTVEINNEILFDIKPDMSWSIPAIAAEPVIVTRPRVKVGLLPIGDIIVLAPENTLLLYSGRQCLCRYMLPSSLGKGQVPDNLVPSETVPILHDLKIVGLADAVDGRINVIVNNGQIFRCALRRSPSSSLVNDCITAMSEGISSSFYNHFLALLWGDGDAAYLSKADASVDSEWESYSSSIMSMCSKSRFTLQRVSDSIHGSSWDFLINSKFHKNYCKTNFLAGISTRVSLNLQESDFPRSNVDGAQTAERSFYYELLMETLDALHAVYESLKLNSLRKKDLGLLVVLLCNIADFLGEESYLDHYVRDFPGLSKKFGMQLSFSGKIPPSLFRWLENCLRNGFNSSDCKDLPPLICKDEGSVLSWARKIIVFYSVLCGAEHLGKNLPSGVCCNIATGSSSNFEELTVLAMVGERFGLQQLDLLPSGVSLPLRHALDRCRESPPTDWPAAAYILLGREDLALSRFSPLSKSKESEPQNSVDLVSMSTPYMVHLHPVTIPSSISDTIGLEDTKFEDADSVDGSTTDGMEHIFNSTTQLRYGRDLRLNEVRRLLCSARPVAIQTSVNPTASDQDLQQAQLWQLAQRTTALPLGRGAFTLATTSTLLTEALTVPKLVLAGRLPAQQNATVNLDPNTRNIPELKSWPEFHNAVAAGLRLAPIQGKLSRTWIIYNKPEEPNVIHAGLLLALGLHGHLRVLTITDIYQYYSQEHESTTVGLMLGLAASYRGTMQPAISKSLYVHIPARHPSSFPELELPTLLQSAALMSVGLLYEGSAHPQTMHILLAEIGRRSGGDNVLEREGYAVSAGFSLGLVALGRGEDALGFIDSFVERLFQYVGGKESHNERCHPMTLSADDHNRAAGQMMDGTPVNVDVTAPGAIIALALMFLKSESELVFSRLSIPCTRFDLQYVRPDFIMLRVIARSLIMWSRVHPSKDWIQSQIPEIVQNGIWGLGDEMGDVDEMDAEAFVQAYVNIVVGSCISIGLRFAGTKNGDAQELLYDYAIYFLNEIKPVCVRSGNTLLKGLSHYVDRGTLEICLHLIVLSLSVVMAGSGQLQTFRLLRFLRSRNSADVHANYGTQMAVSLAIGFLFLGGGMRTFSTSNSSIAVLLISLYPRLPTGPNDNRCHLQAFRHLYVLATEARWLQTVDVDTGLPVYAPLEITIKETEHYGETSFCEVTPCILPERAILKIVRVCGPRYWPQVIELVPEEKPWWSTGDKIDPFNSGVLYIKRKVGSCSYVDDPVGCQSLLSRAMHKVFGLTSLRACTPSTNDCVGAGAVTIDQLVSTFSSDPSLIAFAQLCCDPSWNSRSDSDFQEFCLQVLFECVSKDRPALLQVYLSLYTMLGCVVDQVTGGVSILSDSLFIASLKLALAYNEALLKGRFGNSRGIIQSTFLGSLRKRVEELLNHSSELENDLQNYLKSGRWPNENSQHSNLSTLLALYLQWYGVPPPSAVKTAVEKIKPMHKSSSVPLLRLLFPRTHVNAIREIDKLCLSS</sequence>
<dbReference type="Proteomes" id="UP000828048">
    <property type="component" value="Chromosome 10"/>
</dbReference>
<protein>
    <submittedName>
        <fullName evidence="1">Uncharacterized protein</fullName>
    </submittedName>
</protein>
<comment type="caution">
    <text evidence="1">The sequence shown here is derived from an EMBL/GenBank/DDBJ whole genome shotgun (WGS) entry which is preliminary data.</text>
</comment>
<keyword evidence="2" id="KW-1185">Reference proteome</keyword>
<proteinExistence type="predicted"/>
<gene>
    <name evidence="1" type="ORF">Vadar_018216</name>
</gene>
<reference evidence="1 2" key="1">
    <citation type="journal article" date="2021" name="Hortic Res">
        <title>High-quality reference genome and annotation aids understanding of berry development for evergreen blueberry (Vaccinium darrowii).</title>
        <authorList>
            <person name="Yu J."/>
            <person name="Hulse-Kemp A.M."/>
            <person name="Babiker E."/>
            <person name="Staton M."/>
        </authorList>
    </citation>
    <scope>NUCLEOTIDE SEQUENCE [LARGE SCALE GENOMIC DNA]</scope>
    <source>
        <strain evidence="2">cv. NJ 8807/NJ 8810</strain>
        <tissue evidence="1">Young leaf</tissue>
    </source>
</reference>
<dbReference type="EMBL" id="CM037160">
    <property type="protein sequence ID" value="KAH7840536.1"/>
    <property type="molecule type" value="Genomic_DNA"/>
</dbReference>